<reference evidence="1 2" key="1">
    <citation type="submission" date="2016-07" db="EMBL/GenBank/DDBJ databases">
        <title>Draft genome of Scalindua rubra, obtained from a brine-seawater interface in the Red Sea, sheds light on salt adaptation in anammox bacteria.</title>
        <authorList>
            <person name="Speth D.R."/>
            <person name="Lagkouvardos I."/>
            <person name="Wang Y."/>
            <person name="Qian P.-Y."/>
            <person name="Dutilh B.E."/>
            <person name="Jetten M.S."/>
        </authorList>
    </citation>
    <scope>NUCLEOTIDE SEQUENCE [LARGE SCALE GENOMIC DNA]</scope>
    <source>
        <strain evidence="1">BSI-1</strain>
    </source>
</reference>
<dbReference type="AlphaFoldDB" id="A0A1E3XAU9"/>
<dbReference type="InterPro" id="IPR009057">
    <property type="entry name" value="Homeodomain-like_sf"/>
</dbReference>
<evidence type="ECO:0000313" key="1">
    <source>
        <dbReference type="EMBL" id="ODS32777.1"/>
    </source>
</evidence>
<dbReference type="InterPro" id="IPR007367">
    <property type="entry name" value="DUF433"/>
</dbReference>
<dbReference type="PANTHER" id="PTHR34849:SF1">
    <property type="entry name" value="SLR0770 PROTEIN"/>
    <property type="match status" value="1"/>
</dbReference>
<proteinExistence type="predicted"/>
<dbReference type="Pfam" id="PF04255">
    <property type="entry name" value="DUF433"/>
    <property type="match status" value="1"/>
</dbReference>
<dbReference type="Proteomes" id="UP000094056">
    <property type="component" value="Unassembled WGS sequence"/>
</dbReference>
<dbReference type="EMBL" id="MAYW01000049">
    <property type="protein sequence ID" value="ODS32777.1"/>
    <property type="molecule type" value="Genomic_DNA"/>
</dbReference>
<comment type="caution">
    <text evidence="1">The sequence shown here is derived from an EMBL/GenBank/DDBJ whole genome shotgun (WGS) entry which is preliminary data.</text>
</comment>
<name>A0A1E3XAU9_9BACT</name>
<gene>
    <name evidence="1" type="ORF">SCARUB_02097</name>
</gene>
<evidence type="ECO:0000313" key="2">
    <source>
        <dbReference type="Proteomes" id="UP000094056"/>
    </source>
</evidence>
<dbReference type="PANTHER" id="PTHR34849">
    <property type="entry name" value="SSL5025 PROTEIN"/>
    <property type="match status" value="1"/>
</dbReference>
<protein>
    <recommendedName>
        <fullName evidence="3">DUF433 domain-containing protein</fullName>
    </recommendedName>
</protein>
<dbReference type="Gene3D" id="1.10.10.10">
    <property type="entry name" value="Winged helix-like DNA-binding domain superfamily/Winged helix DNA-binding domain"/>
    <property type="match status" value="1"/>
</dbReference>
<accession>A0A1E3XAU9</accession>
<sequence>MSKQQKLSARRLKHPYVSIDPKVSQGSPVITGTRIRIIDIAIEYDRLGLTPDQIIDAHPHLNLEAVHDALSYYYENRDSIDEEIREKKEIIREIAKKPINTERGHWLNLDFIKYNVGDLISRLKIALGYCRTKRHVKSCRIFVRK</sequence>
<dbReference type="InterPro" id="IPR036388">
    <property type="entry name" value="WH-like_DNA-bd_sf"/>
</dbReference>
<dbReference type="SUPFAM" id="SSF46689">
    <property type="entry name" value="Homeodomain-like"/>
    <property type="match status" value="1"/>
</dbReference>
<evidence type="ECO:0008006" key="3">
    <source>
        <dbReference type="Google" id="ProtNLM"/>
    </source>
</evidence>
<organism evidence="1 2">
    <name type="scientific">Candidatus Scalindua rubra</name>
    <dbReference type="NCBI Taxonomy" id="1872076"/>
    <lineage>
        <taxon>Bacteria</taxon>
        <taxon>Pseudomonadati</taxon>
        <taxon>Planctomycetota</taxon>
        <taxon>Candidatus Brocadiia</taxon>
        <taxon>Candidatus Brocadiales</taxon>
        <taxon>Candidatus Scalinduaceae</taxon>
        <taxon>Candidatus Scalindua</taxon>
    </lineage>
</organism>